<name>A0A0F9FC71_9ZZZZ</name>
<organism evidence="1">
    <name type="scientific">marine sediment metagenome</name>
    <dbReference type="NCBI Taxonomy" id="412755"/>
    <lineage>
        <taxon>unclassified sequences</taxon>
        <taxon>metagenomes</taxon>
        <taxon>ecological metagenomes</taxon>
    </lineage>
</organism>
<dbReference type="AlphaFoldDB" id="A0A0F9FC71"/>
<comment type="caution">
    <text evidence="1">The sequence shown here is derived from an EMBL/GenBank/DDBJ whole genome shotgun (WGS) entry which is preliminary data.</text>
</comment>
<dbReference type="EMBL" id="LAZR01021882">
    <property type="protein sequence ID" value="KKL83788.1"/>
    <property type="molecule type" value="Genomic_DNA"/>
</dbReference>
<gene>
    <name evidence="1" type="ORF">LCGC14_1971210</name>
</gene>
<protein>
    <submittedName>
        <fullName evidence="1">Uncharacterized protein</fullName>
    </submittedName>
</protein>
<accession>A0A0F9FC71</accession>
<proteinExistence type="predicted"/>
<sequence>MSLPILIEADVAGRIGTTLNEHGTLTSLHVCDSCGLLFTVCPPATNKEWRTGCLAEECESYDVTRDVDLMFEIEPWRIEKDTE</sequence>
<evidence type="ECO:0000313" key="1">
    <source>
        <dbReference type="EMBL" id="KKL83788.1"/>
    </source>
</evidence>
<reference evidence="1" key="1">
    <citation type="journal article" date="2015" name="Nature">
        <title>Complex archaea that bridge the gap between prokaryotes and eukaryotes.</title>
        <authorList>
            <person name="Spang A."/>
            <person name="Saw J.H."/>
            <person name="Jorgensen S.L."/>
            <person name="Zaremba-Niedzwiedzka K."/>
            <person name="Martijn J."/>
            <person name="Lind A.E."/>
            <person name="van Eijk R."/>
            <person name="Schleper C."/>
            <person name="Guy L."/>
            <person name="Ettema T.J."/>
        </authorList>
    </citation>
    <scope>NUCLEOTIDE SEQUENCE</scope>
</reference>